<dbReference type="Proteomes" id="UP000589516">
    <property type="component" value="Unassembled WGS sequence"/>
</dbReference>
<feature type="region of interest" description="Disordered" evidence="2">
    <location>
        <begin position="307"/>
        <end position="378"/>
    </location>
</feature>
<evidence type="ECO:0000313" key="3">
    <source>
        <dbReference type="EMBL" id="HIG63043.1"/>
    </source>
</evidence>
<dbReference type="Pfam" id="PF00805">
    <property type="entry name" value="Pentapeptide"/>
    <property type="match status" value="1"/>
</dbReference>
<dbReference type="AlphaFoldDB" id="A0A7C8DCH7"/>
<keyword evidence="1" id="KW-0175">Coiled coil</keyword>
<name>A0A7C8DCH7_9ARCH</name>
<evidence type="ECO:0000313" key="4">
    <source>
        <dbReference type="Proteomes" id="UP000589516"/>
    </source>
</evidence>
<gene>
    <name evidence="3" type="ORF">EYQ16_00765</name>
</gene>
<feature type="coiled-coil region" evidence="1">
    <location>
        <begin position="127"/>
        <end position="161"/>
    </location>
</feature>
<comment type="caution">
    <text evidence="3">The sequence shown here is derived from an EMBL/GenBank/DDBJ whole genome shotgun (WGS) entry which is preliminary data.</text>
</comment>
<evidence type="ECO:0000256" key="2">
    <source>
        <dbReference type="SAM" id="MobiDB-lite"/>
    </source>
</evidence>
<dbReference type="SUPFAM" id="SSF58100">
    <property type="entry name" value="Bacterial hemolysins"/>
    <property type="match status" value="1"/>
</dbReference>
<proteinExistence type="predicted"/>
<protein>
    <recommendedName>
        <fullName evidence="5">Pentapeptide repeat-containing protein</fullName>
    </recommendedName>
</protein>
<dbReference type="SUPFAM" id="SSF141571">
    <property type="entry name" value="Pentapeptide repeat-like"/>
    <property type="match status" value="1"/>
</dbReference>
<accession>A0A7C8DCH7</accession>
<dbReference type="EMBL" id="DUAV01000006">
    <property type="protein sequence ID" value="HIG63043.1"/>
    <property type="molecule type" value="Genomic_DNA"/>
</dbReference>
<organism evidence="3 4">
    <name type="scientific">Marine Group III euryarchaeote</name>
    <dbReference type="NCBI Taxonomy" id="2173149"/>
    <lineage>
        <taxon>Archaea</taxon>
        <taxon>Methanobacteriati</taxon>
        <taxon>Thermoplasmatota</taxon>
        <taxon>Thermoplasmata</taxon>
        <taxon>Candidatus Thermoprofundales</taxon>
    </lineage>
</organism>
<evidence type="ECO:0008006" key="5">
    <source>
        <dbReference type="Google" id="ProtNLM"/>
    </source>
</evidence>
<dbReference type="Gene3D" id="2.160.20.80">
    <property type="entry name" value="E3 ubiquitin-protein ligase SopA"/>
    <property type="match status" value="1"/>
</dbReference>
<feature type="compositionally biased region" description="Basic and acidic residues" evidence="2">
    <location>
        <begin position="365"/>
        <end position="378"/>
    </location>
</feature>
<evidence type="ECO:0000256" key="1">
    <source>
        <dbReference type="SAM" id="Coils"/>
    </source>
</evidence>
<dbReference type="Gene3D" id="1.10.287.1490">
    <property type="match status" value="1"/>
</dbReference>
<reference evidence="4" key="1">
    <citation type="journal article" date="2019" name="bioRxiv">
        <title>Genome diversification in globally distributed novel marine Proteobacteria is linked to environmental adaptation.</title>
        <authorList>
            <person name="Zhou Z."/>
            <person name="Tran P.Q."/>
            <person name="Kieft K."/>
            <person name="Anantharaman K."/>
        </authorList>
    </citation>
    <scope>NUCLEOTIDE SEQUENCE [LARGE SCALE GENOMIC DNA]</scope>
</reference>
<dbReference type="InterPro" id="IPR001646">
    <property type="entry name" value="5peptide_repeat"/>
</dbReference>
<sequence length="378" mass="39494">MAEGNPTQTALVAGGLAVVLLLNVFFSSSLQSDINNVESTVASNDADMATMNAELGAISDILDADLALIEVLDARIDALENESGDNTTAVQIAELQEEIDAIIDILDADLLLMEAVEADLDAAGTSISTVAADLNAVETQLAALEAKVATLETAVANINMILAEHTSRITMLEADHMADIYTLQAEHDIDIIALEAALESATSCQLVPFGNCAGADLSGMDLSGMNLTGIDLRNASLIGTNFNDATLSFANMHGVYVWDATFVAADLYGADLGGARGHYTDGVVERFGCGRIRGRGSGGVHAELQNHCRQQHHAQTEKSYRRKASQGKERPAQSGASDASYLVAGPQHAHGRGLGAAGYLSADGQEGRPADADEGDSH</sequence>